<organism evidence="1 2">
    <name type="scientific">Setaria digitata</name>
    <dbReference type="NCBI Taxonomy" id="48799"/>
    <lineage>
        <taxon>Eukaryota</taxon>
        <taxon>Metazoa</taxon>
        <taxon>Ecdysozoa</taxon>
        <taxon>Nematoda</taxon>
        <taxon>Chromadorea</taxon>
        <taxon>Rhabditida</taxon>
        <taxon>Spirurina</taxon>
        <taxon>Spiruromorpha</taxon>
        <taxon>Filarioidea</taxon>
        <taxon>Setariidae</taxon>
        <taxon>Setaria</taxon>
    </lineage>
</organism>
<dbReference type="Proteomes" id="UP000887581">
    <property type="component" value="Unplaced"/>
</dbReference>
<dbReference type="WBParaSite" id="sdigi.contig157.g5380.t1">
    <property type="protein sequence ID" value="sdigi.contig157.g5380.t1"/>
    <property type="gene ID" value="sdigi.contig157.g5380"/>
</dbReference>
<proteinExistence type="predicted"/>
<accession>A0A915PKX7</accession>
<name>A0A915PKX7_9BILA</name>
<reference evidence="2" key="1">
    <citation type="submission" date="2022-11" db="UniProtKB">
        <authorList>
            <consortium name="WormBaseParasite"/>
        </authorList>
    </citation>
    <scope>IDENTIFICATION</scope>
</reference>
<protein>
    <submittedName>
        <fullName evidence="2">Uncharacterized protein</fullName>
    </submittedName>
</protein>
<keyword evidence="1" id="KW-1185">Reference proteome</keyword>
<sequence length="342" mass="38715">MPKLKKKKKKNTTVNVLIPEKPTANLTTSMRNELYSTPEYFENTSSHQASSISTITNATTKGAELTMEMKKQSQMSSKKETPEKEVSKNNVLVTEVNDVLTYDADVVGTFSQSSGTVSYDSVRSMNNDSLEKAKITGKYIQNTDKELHKVVMEQMIEDSSKIPKIRFISDAELDHRNVQQELENRKNASAIPLWGLYETILTKKCIDEVVENFFASPRDDIEVTMKLSRRDMYPRLHVELSPIYGDLHIEAARFRQNTTTVPVPLTIGSRRRRFDDILRTDGLDDYLASTDLSMQSMESRSASMCCAKSSDATTARSPSYDYLSSAYSYVVAFVKVSHEIKF</sequence>
<dbReference type="AlphaFoldDB" id="A0A915PKX7"/>
<evidence type="ECO:0000313" key="2">
    <source>
        <dbReference type="WBParaSite" id="sdigi.contig157.g5380.t1"/>
    </source>
</evidence>
<evidence type="ECO:0000313" key="1">
    <source>
        <dbReference type="Proteomes" id="UP000887581"/>
    </source>
</evidence>